<proteinExistence type="predicted"/>
<name>A0ACC0HCB2_9ERIC</name>
<dbReference type="EMBL" id="CM045762">
    <property type="protein sequence ID" value="KAI8010741.1"/>
    <property type="molecule type" value="Genomic_DNA"/>
</dbReference>
<comment type="caution">
    <text evidence="1">The sequence shown here is derived from an EMBL/GenBank/DDBJ whole genome shotgun (WGS) entry which is preliminary data.</text>
</comment>
<gene>
    <name evidence="1" type="ORF">LOK49_LG06G02275</name>
</gene>
<protein>
    <submittedName>
        <fullName evidence="1">Uncharacterized protein</fullName>
    </submittedName>
</protein>
<reference evidence="1 2" key="1">
    <citation type="journal article" date="2022" name="Plant J.">
        <title>Chromosome-level genome of Camellia lanceoleosa provides a valuable resource for understanding genome evolution and self-incompatibility.</title>
        <authorList>
            <person name="Gong W."/>
            <person name="Xiao S."/>
            <person name="Wang L."/>
            <person name="Liao Z."/>
            <person name="Chang Y."/>
            <person name="Mo W."/>
            <person name="Hu G."/>
            <person name="Li W."/>
            <person name="Zhao G."/>
            <person name="Zhu H."/>
            <person name="Hu X."/>
            <person name="Ji K."/>
            <person name="Xiang X."/>
            <person name="Song Q."/>
            <person name="Yuan D."/>
            <person name="Jin S."/>
            <person name="Zhang L."/>
        </authorList>
    </citation>
    <scope>NUCLEOTIDE SEQUENCE [LARGE SCALE GENOMIC DNA]</scope>
    <source>
        <strain evidence="1">SQ_2022a</strain>
    </source>
</reference>
<evidence type="ECO:0000313" key="1">
    <source>
        <dbReference type="EMBL" id="KAI8010741.1"/>
    </source>
</evidence>
<keyword evidence="2" id="KW-1185">Reference proteome</keyword>
<evidence type="ECO:0000313" key="2">
    <source>
        <dbReference type="Proteomes" id="UP001060215"/>
    </source>
</evidence>
<dbReference type="Proteomes" id="UP001060215">
    <property type="component" value="Chromosome 5"/>
</dbReference>
<accession>A0ACC0HCB2</accession>
<sequence>MDSMSRTTIFVTIALSLFFHVPTPANSTRMPLNSTPYKLVNEFCNQAKNKTFCVETFKLDPRSALAPDQVTLVKVAIDLGISGVSKLKSHVSLVLPKAVQTLCKASSSKLRIFIDVASEFLRGGAQICVWPIDEDSYETASENILSELLCRKLSTRLDSKGFAIHQFQRRDIHITCHWVCFGITNNVPTPPLSNRSKFMLRSELLVCAQA</sequence>
<organism evidence="1 2">
    <name type="scientific">Camellia lanceoleosa</name>
    <dbReference type="NCBI Taxonomy" id="1840588"/>
    <lineage>
        <taxon>Eukaryota</taxon>
        <taxon>Viridiplantae</taxon>
        <taxon>Streptophyta</taxon>
        <taxon>Embryophyta</taxon>
        <taxon>Tracheophyta</taxon>
        <taxon>Spermatophyta</taxon>
        <taxon>Magnoliopsida</taxon>
        <taxon>eudicotyledons</taxon>
        <taxon>Gunneridae</taxon>
        <taxon>Pentapetalae</taxon>
        <taxon>asterids</taxon>
        <taxon>Ericales</taxon>
        <taxon>Theaceae</taxon>
        <taxon>Camellia</taxon>
    </lineage>
</organism>